<keyword evidence="3" id="KW-1185">Reference proteome</keyword>
<feature type="compositionally biased region" description="Basic and acidic residues" evidence="1">
    <location>
        <begin position="41"/>
        <end position="56"/>
    </location>
</feature>
<accession>A0A2H6KK45</accession>
<evidence type="ECO:0000256" key="1">
    <source>
        <dbReference type="SAM" id="MobiDB-lite"/>
    </source>
</evidence>
<name>A0A2H6KK45_9APIC</name>
<evidence type="ECO:0000313" key="3">
    <source>
        <dbReference type="Proteomes" id="UP000236319"/>
    </source>
</evidence>
<sequence>MIQPPMYLFRLHLSRLNGGVRSLNPLKGGMKEAALGVTARRQREEGDDKAAKRGGEPECDEGEEERCPNFPEELVAVVEEVGEVPGVEDVGEELGELGAGVWRVLTIQRRCVPEGEAVIVQRRGHAALAHRCRREGTYGIPSRGRRYCRGRRVDAQGAATAAMGGIRPMRDRGRSACGRDGCRRRGRAMREVVGCEMLEVVVLAVCVVDGAGAVGVGEGGDKATGLVEAE</sequence>
<reference evidence="2 3" key="1">
    <citation type="journal article" date="2017" name="BMC Genomics">
        <title>Whole-genome assembly of Babesia ovata and comparative genomics between closely related pathogens.</title>
        <authorList>
            <person name="Yamagishi J."/>
            <person name="Asada M."/>
            <person name="Hakimi H."/>
            <person name="Tanaka T.Q."/>
            <person name="Sugimoto C."/>
            <person name="Kawazu S."/>
        </authorList>
    </citation>
    <scope>NUCLEOTIDE SEQUENCE [LARGE SCALE GENOMIC DNA]</scope>
    <source>
        <strain evidence="2 3">Miyake</strain>
    </source>
</reference>
<gene>
    <name evidence="2" type="ORF">BOVATA_048680</name>
</gene>
<proteinExistence type="predicted"/>
<organism evidence="2 3">
    <name type="scientific">Babesia ovata</name>
    <dbReference type="NCBI Taxonomy" id="189622"/>
    <lineage>
        <taxon>Eukaryota</taxon>
        <taxon>Sar</taxon>
        <taxon>Alveolata</taxon>
        <taxon>Apicomplexa</taxon>
        <taxon>Aconoidasida</taxon>
        <taxon>Piroplasmida</taxon>
        <taxon>Babesiidae</taxon>
        <taxon>Babesia</taxon>
    </lineage>
</organism>
<dbReference type="GeneID" id="39877145"/>
<protein>
    <submittedName>
        <fullName evidence="2">Tribbles homolog 3, putative</fullName>
    </submittedName>
</protein>
<dbReference type="RefSeq" id="XP_028869618.1">
    <property type="nucleotide sequence ID" value="XM_029013785.1"/>
</dbReference>
<dbReference type="AlphaFoldDB" id="A0A2H6KK45"/>
<dbReference type="EMBL" id="BDSA01000038">
    <property type="protein sequence ID" value="GBE63375.1"/>
    <property type="molecule type" value="Genomic_DNA"/>
</dbReference>
<comment type="caution">
    <text evidence="2">The sequence shown here is derived from an EMBL/GenBank/DDBJ whole genome shotgun (WGS) entry which is preliminary data.</text>
</comment>
<dbReference type="Proteomes" id="UP000236319">
    <property type="component" value="Unassembled WGS sequence"/>
</dbReference>
<dbReference type="VEuPathDB" id="PiroplasmaDB:BOVATA_048680"/>
<evidence type="ECO:0000313" key="2">
    <source>
        <dbReference type="EMBL" id="GBE63375.1"/>
    </source>
</evidence>
<feature type="region of interest" description="Disordered" evidence="1">
    <location>
        <begin position="37"/>
        <end position="65"/>
    </location>
</feature>